<gene>
    <name evidence="1" type="ORF">A6302_04368</name>
</gene>
<evidence type="ECO:0000313" key="1">
    <source>
        <dbReference type="EMBL" id="ODN67826.1"/>
    </source>
</evidence>
<sequence length="43" mass="4544">MFATFALAGSFKLGMPRVDKVVLGTDLPSREAVDELCVAAGYP</sequence>
<comment type="caution">
    <text evidence="1">The sequence shown here is derived from an EMBL/GenBank/DDBJ whole genome shotgun (WGS) entry which is preliminary data.</text>
</comment>
<evidence type="ECO:0000313" key="2">
    <source>
        <dbReference type="Proteomes" id="UP000094622"/>
    </source>
</evidence>
<protein>
    <submittedName>
        <fullName evidence="1">Uncharacterized protein</fullName>
    </submittedName>
</protein>
<dbReference type="EMBL" id="MCRJ01000202">
    <property type="protein sequence ID" value="ODN67826.1"/>
    <property type="molecule type" value="Genomic_DNA"/>
</dbReference>
<keyword evidence="2" id="KW-1185">Reference proteome</keyword>
<accession>A0A1E3GW91</accession>
<dbReference type="Proteomes" id="UP000094622">
    <property type="component" value="Unassembled WGS sequence"/>
</dbReference>
<dbReference type="AlphaFoldDB" id="A0A1E3GW91"/>
<proteinExistence type="predicted"/>
<name>A0A1E3GW91_9HYPH</name>
<reference evidence="1 2" key="1">
    <citation type="submission" date="2016-07" db="EMBL/GenBank/DDBJ databases">
        <title>Draft Genome Sequence of Methylobrevis pamukkalensis PK2.</title>
        <authorList>
            <person name="Vasilenko O.V."/>
            <person name="Doronina N.V."/>
            <person name="Shmareva M.N."/>
            <person name="Tarlachkov S.V."/>
            <person name="Mustakhimov I."/>
            <person name="Trotsenko Y.A."/>
        </authorList>
    </citation>
    <scope>NUCLEOTIDE SEQUENCE [LARGE SCALE GENOMIC DNA]</scope>
    <source>
        <strain evidence="1 2">PK2</strain>
    </source>
</reference>
<dbReference type="PATRIC" id="fig|1439726.3.peg.4640"/>
<organism evidence="1 2">
    <name type="scientific">Methylobrevis pamukkalensis</name>
    <dbReference type="NCBI Taxonomy" id="1439726"/>
    <lineage>
        <taxon>Bacteria</taxon>
        <taxon>Pseudomonadati</taxon>
        <taxon>Pseudomonadota</taxon>
        <taxon>Alphaproteobacteria</taxon>
        <taxon>Hyphomicrobiales</taxon>
        <taxon>Pleomorphomonadaceae</taxon>
        <taxon>Methylobrevis</taxon>
    </lineage>
</organism>